<reference evidence="1" key="2">
    <citation type="submission" date="2020-09" db="EMBL/GenBank/DDBJ databases">
        <authorList>
            <person name="Sun Q."/>
            <person name="Kim S."/>
        </authorList>
    </citation>
    <scope>NUCLEOTIDE SEQUENCE</scope>
    <source>
        <strain evidence="1">KCTC 23224</strain>
    </source>
</reference>
<accession>A0A8J3D4T8</accession>
<evidence type="ECO:0008006" key="3">
    <source>
        <dbReference type="Google" id="ProtNLM"/>
    </source>
</evidence>
<gene>
    <name evidence="1" type="ORF">GCM10008106_37670</name>
</gene>
<dbReference type="Proteomes" id="UP000642809">
    <property type="component" value="Unassembled WGS sequence"/>
</dbReference>
<reference evidence="1" key="1">
    <citation type="journal article" date="2014" name="Int. J. Syst. Evol. Microbiol.">
        <title>Complete genome sequence of Corynebacterium casei LMG S-19264T (=DSM 44701T), isolated from a smear-ripened cheese.</title>
        <authorList>
            <consortium name="US DOE Joint Genome Institute (JGI-PGF)"/>
            <person name="Walter F."/>
            <person name="Albersmeier A."/>
            <person name="Kalinowski J."/>
            <person name="Ruckert C."/>
        </authorList>
    </citation>
    <scope>NUCLEOTIDE SEQUENCE</scope>
    <source>
        <strain evidence="1">KCTC 23224</strain>
    </source>
</reference>
<dbReference type="PROSITE" id="PS51257">
    <property type="entry name" value="PROKAR_LIPOPROTEIN"/>
    <property type="match status" value="1"/>
</dbReference>
<protein>
    <recommendedName>
        <fullName evidence="3">Lipoprotein</fullName>
    </recommendedName>
</protein>
<dbReference type="AlphaFoldDB" id="A0A8J3D4T8"/>
<organism evidence="1 2">
    <name type="scientific">Mongoliitalea lutea</name>
    <dbReference type="NCBI Taxonomy" id="849756"/>
    <lineage>
        <taxon>Bacteria</taxon>
        <taxon>Pseudomonadati</taxon>
        <taxon>Bacteroidota</taxon>
        <taxon>Cytophagia</taxon>
        <taxon>Cytophagales</taxon>
        <taxon>Cyclobacteriaceae</taxon>
        <taxon>Mongoliitalea</taxon>
    </lineage>
</organism>
<comment type="caution">
    <text evidence="1">The sequence shown here is derived from an EMBL/GenBank/DDBJ whole genome shotgun (WGS) entry which is preliminary data.</text>
</comment>
<dbReference type="EMBL" id="BMYF01000041">
    <property type="protein sequence ID" value="GHB53836.1"/>
    <property type="molecule type" value="Genomic_DNA"/>
</dbReference>
<sequence>MKKFLKGFCQVLLILLTFGCLNPEDDNSGQCVEGTIPFVYYRLIFPDCYRKTFWIEVLGAEKIGKSVTIPKIQRGEHPEPAVKYFNVIEAIIPDYNFDETLLESLQGSSIYFEYRYASKEEISDVRNDSPCKEIYDYFELPVIVITRFSFESCPKHSENQ</sequence>
<evidence type="ECO:0000313" key="1">
    <source>
        <dbReference type="EMBL" id="GHB53836.1"/>
    </source>
</evidence>
<dbReference type="RefSeq" id="WP_189586739.1">
    <property type="nucleotide sequence ID" value="NZ_BMYF01000041.1"/>
</dbReference>
<name>A0A8J3D4T8_9BACT</name>
<proteinExistence type="predicted"/>
<evidence type="ECO:0000313" key="2">
    <source>
        <dbReference type="Proteomes" id="UP000642809"/>
    </source>
</evidence>
<keyword evidence="2" id="KW-1185">Reference proteome</keyword>